<evidence type="ECO:0000313" key="1">
    <source>
        <dbReference type="EMBL" id="JAH07046.1"/>
    </source>
</evidence>
<proteinExistence type="predicted"/>
<accession>A0A0E9PQZ0</accession>
<sequence>MPWLAALSPSQVSEKREGKKVEKYICKPSCLSGLLHYHIYSFHLVNVALTWVT</sequence>
<reference evidence="1" key="2">
    <citation type="journal article" date="2015" name="Fish Shellfish Immunol.">
        <title>Early steps in the European eel (Anguilla anguilla)-Vibrio vulnificus interaction in the gills: Role of the RtxA13 toxin.</title>
        <authorList>
            <person name="Callol A."/>
            <person name="Pajuelo D."/>
            <person name="Ebbesson L."/>
            <person name="Teles M."/>
            <person name="MacKenzie S."/>
            <person name="Amaro C."/>
        </authorList>
    </citation>
    <scope>NUCLEOTIDE SEQUENCE</scope>
</reference>
<name>A0A0E9PQZ0_ANGAN</name>
<dbReference type="EMBL" id="GBXM01101531">
    <property type="protein sequence ID" value="JAH07046.1"/>
    <property type="molecule type" value="Transcribed_RNA"/>
</dbReference>
<dbReference type="AlphaFoldDB" id="A0A0E9PQZ0"/>
<organism evidence="1">
    <name type="scientific">Anguilla anguilla</name>
    <name type="common">European freshwater eel</name>
    <name type="synonym">Muraena anguilla</name>
    <dbReference type="NCBI Taxonomy" id="7936"/>
    <lineage>
        <taxon>Eukaryota</taxon>
        <taxon>Metazoa</taxon>
        <taxon>Chordata</taxon>
        <taxon>Craniata</taxon>
        <taxon>Vertebrata</taxon>
        <taxon>Euteleostomi</taxon>
        <taxon>Actinopterygii</taxon>
        <taxon>Neopterygii</taxon>
        <taxon>Teleostei</taxon>
        <taxon>Anguilliformes</taxon>
        <taxon>Anguillidae</taxon>
        <taxon>Anguilla</taxon>
    </lineage>
</organism>
<reference evidence="1" key="1">
    <citation type="submission" date="2014-11" db="EMBL/GenBank/DDBJ databases">
        <authorList>
            <person name="Amaro Gonzalez C."/>
        </authorList>
    </citation>
    <scope>NUCLEOTIDE SEQUENCE</scope>
</reference>
<dbReference type="EMBL" id="GBXM01100976">
    <property type="protein sequence ID" value="JAH07601.1"/>
    <property type="molecule type" value="Transcribed_RNA"/>
</dbReference>
<protein>
    <submittedName>
        <fullName evidence="1">Uncharacterized protein</fullName>
    </submittedName>
</protein>